<feature type="chain" id="PRO_5024862456" evidence="2">
    <location>
        <begin position="35"/>
        <end position="62"/>
    </location>
</feature>
<dbReference type="RefSeq" id="WP_152893825.1">
    <property type="nucleotide sequence ID" value="NZ_JBHJTU010000006.1"/>
</dbReference>
<reference evidence="3 4" key="1">
    <citation type="submission" date="2019-07" db="EMBL/GenBank/DDBJ databases">
        <title>New species of Amycolatopsis and Streptomyces.</title>
        <authorList>
            <person name="Duangmal K."/>
            <person name="Teo W.F.A."/>
            <person name="Lipun K."/>
        </authorList>
    </citation>
    <scope>NUCLEOTIDE SEQUENCE [LARGE SCALE GENOMIC DNA]</scope>
    <source>
        <strain evidence="3 4">NBRC 109810</strain>
    </source>
</reference>
<comment type="caution">
    <text evidence="3">The sequence shown here is derived from an EMBL/GenBank/DDBJ whole genome shotgun (WGS) entry which is preliminary data.</text>
</comment>
<dbReference type="AlphaFoldDB" id="A0A5N8VMC0"/>
<keyword evidence="4" id="KW-1185">Reference proteome</keyword>
<dbReference type="EMBL" id="VJZD01000201">
    <property type="protein sequence ID" value="MPY36149.1"/>
    <property type="molecule type" value="Genomic_DNA"/>
</dbReference>
<feature type="region of interest" description="Disordered" evidence="1">
    <location>
        <begin position="30"/>
        <end position="62"/>
    </location>
</feature>
<evidence type="ECO:0000256" key="2">
    <source>
        <dbReference type="SAM" id="SignalP"/>
    </source>
</evidence>
<evidence type="ECO:0000313" key="4">
    <source>
        <dbReference type="Proteomes" id="UP000325849"/>
    </source>
</evidence>
<proteinExistence type="predicted"/>
<keyword evidence="2" id="KW-0732">Signal</keyword>
<evidence type="ECO:0000256" key="1">
    <source>
        <dbReference type="SAM" id="MobiDB-lite"/>
    </source>
</evidence>
<accession>A0A5N8VMC0</accession>
<feature type="signal peptide" evidence="2">
    <location>
        <begin position="1"/>
        <end position="34"/>
    </location>
</feature>
<dbReference type="Proteomes" id="UP000325849">
    <property type="component" value="Unassembled WGS sequence"/>
</dbReference>
<sequence>MQGRTSTRYARGLAAAVLAAATLIIAANAGPARAEDPGTGVTRPVDDPQVSVHKIGAPAEDG</sequence>
<evidence type="ECO:0000313" key="3">
    <source>
        <dbReference type="EMBL" id="MPY36149.1"/>
    </source>
</evidence>
<protein>
    <submittedName>
        <fullName evidence="3">Uncharacterized protein</fullName>
    </submittedName>
</protein>
<organism evidence="3 4">
    <name type="scientific">Streptomyces adustus</name>
    <dbReference type="NCBI Taxonomy" id="1609272"/>
    <lineage>
        <taxon>Bacteria</taxon>
        <taxon>Bacillati</taxon>
        <taxon>Actinomycetota</taxon>
        <taxon>Actinomycetes</taxon>
        <taxon>Kitasatosporales</taxon>
        <taxon>Streptomycetaceae</taxon>
        <taxon>Streptomyces</taxon>
    </lineage>
</organism>
<gene>
    <name evidence="3" type="ORF">FNH09_34485</name>
</gene>
<name>A0A5N8VMC0_9ACTN</name>